<reference evidence="1" key="2">
    <citation type="journal article" date="2022" name="Res Sq">
        <title>Evolution of multicellular longitudinally dividing oral cavity symbionts (Neisseriaceae).</title>
        <authorList>
            <person name="Nyongesa S."/>
            <person name="Weber P."/>
            <person name="Bernet E."/>
            <person name="Pullido F."/>
            <person name="Nieckarz M."/>
            <person name="Delaby M."/>
            <person name="Nieves C."/>
            <person name="Viehboeck T."/>
            <person name="Krause N."/>
            <person name="Rivera-Millot A."/>
            <person name="Nakamura A."/>
            <person name="Vischer N."/>
            <person name="VanNieuwenhze M."/>
            <person name="Brun Y."/>
            <person name="Cava F."/>
            <person name="Bulgheresi S."/>
            <person name="Veyrier F."/>
        </authorList>
    </citation>
    <scope>NUCLEOTIDE SEQUENCE</scope>
    <source>
        <strain evidence="1">SAG 1488-6</strain>
    </source>
</reference>
<evidence type="ECO:0000313" key="1">
    <source>
        <dbReference type="EMBL" id="UOO93582.1"/>
    </source>
</evidence>
<evidence type="ECO:0000313" key="2">
    <source>
        <dbReference type="Proteomes" id="UP000832034"/>
    </source>
</evidence>
<dbReference type="Proteomes" id="UP000832034">
    <property type="component" value="Chromosome"/>
</dbReference>
<accession>A0ABY4EJN5</accession>
<organism evidence="1 2">
    <name type="scientific">Vitreoscilla stercoraria</name>
    <dbReference type="NCBI Taxonomy" id="61"/>
    <lineage>
        <taxon>Bacteria</taxon>
        <taxon>Pseudomonadati</taxon>
        <taxon>Pseudomonadota</taxon>
        <taxon>Betaproteobacteria</taxon>
        <taxon>Neisseriales</taxon>
        <taxon>Neisseriaceae</taxon>
        <taxon>Vitreoscilla</taxon>
    </lineage>
</organism>
<protein>
    <submittedName>
        <fullName evidence="1">Uncharacterized protein</fullName>
    </submittedName>
</protein>
<name>A0ABY4EJN5_VITST</name>
<keyword evidence="2" id="KW-1185">Reference proteome</keyword>
<dbReference type="EMBL" id="CP091512">
    <property type="protein sequence ID" value="UOO93582.1"/>
    <property type="molecule type" value="Genomic_DNA"/>
</dbReference>
<dbReference type="RefSeq" id="WP_019957788.1">
    <property type="nucleotide sequence ID" value="NZ_CP091512.1"/>
</dbReference>
<sequence length="248" mass="26674">MARQEDNGLIFVGQTFIRNRNIADSGFVDVGNVTSLALKSESETKTRVSKQRTSVGQALDSVVTPQPTTVTLKSDTFDRQNLALALMGQDSVFTQAAETIADQLVTIGKKGQWYSLGKTAIEDVTVKNSADANVDETAYQINADLGMIMILEASSTVAEGSAIKVSFKTQDKQGFKIDAGTVASWDLEVRVVGENRVTGKTGILHIPHMSVGADSEIDWFSDEFAESSFSGNVIKSGSNAPYSFTETN</sequence>
<gene>
    <name evidence="1" type="ORF">LVJ81_06035</name>
</gene>
<reference evidence="1" key="1">
    <citation type="submission" date="2021-12" db="EMBL/GenBank/DDBJ databases">
        <authorList>
            <person name="Veyrier F.J."/>
        </authorList>
    </citation>
    <scope>NUCLEOTIDE SEQUENCE</scope>
    <source>
        <strain evidence="1">SAG 1488-6</strain>
    </source>
</reference>
<proteinExistence type="predicted"/>